<dbReference type="Pfam" id="PF09579">
    <property type="entry name" value="Spore_YtfJ"/>
    <property type="match status" value="1"/>
</dbReference>
<evidence type="ECO:0000313" key="2">
    <source>
        <dbReference type="EMBL" id="TDO83506.1"/>
    </source>
</evidence>
<dbReference type="InterPro" id="IPR014229">
    <property type="entry name" value="Spore_YtfJ"/>
</dbReference>
<sequence length="129" mass="13733">MQSTENVLETMYEKLDHFLKTETVVGDPIEAGEVTLIPIITASFGLGGGIGEEEKSGGGGGGVGCKISPDAILVIRGSEVTMMPVKNKGSLDKLIDKVPELIDKIEAAKNRKEKAATDQEKSESQTKEE</sequence>
<dbReference type="Proteomes" id="UP000295064">
    <property type="component" value="Unassembled WGS sequence"/>
</dbReference>
<proteinExistence type="predicted"/>
<dbReference type="EMBL" id="SNWX01000023">
    <property type="protein sequence ID" value="TDO83506.1"/>
    <property type="molecule type" value="Genomic_DNA"/>
</dbReference>
<dbReference type="PANTHER" id="PTHR39162">
    <property type="entry name" value="GLL3345 PROTEIN"/>
    <property type="match status" value="1"/>
</dbReference>
<name>A0A4R6LJR6_9FIRM</name>
<dbReference type="OrthoDB" id="1711150at2"/>
<feature type="region of interest" description="Disordered" evidence="1">
    <location>
        <begin position="107"/>
        <end position="129"/>
    </location>
</feature>
<comment type="caution">
    <text evidence="2">The sequence shown here is derived from an EMBL/GenBank/DDBJ whole genome shotgun (WGS) entry which is preliminary data.</text>
</comment>
<dbReference type="PIRSF" id="PIRSF021377">
    <property type="entry name" value="YtfJ"/>
    <property type="match status" value="1"/>
</dbReference>
<reference evidence="2 3" key="1">
    <citation type="submission" date="2019-03" db="EMBL/GenBank/DDBJ databases">
        <title>Subsurface microbial communities from deep shales in Ohio and West Virginia, USA.</title>
        <authorList>
            <person name="Wrighton K."/>
        </authorList>
    </citation>
    <scope>NUCLEOTIDE SEQUENCE [LARGE SCALE GENOMIC DNA]</scope>
    <source>
        <strain evidence="2 3">MA284_T2</strain>
    </source>
</reference>
<accession>A0A4R6LJR6</accession>
<dbReference type="AlphaFoldDB" id="A0A4R6LJR6"/>
<dbReference type="PANTHER" id="PTHR39162:SF1">
    <property type="entry name" value="SPORULATION PROTEIN YTFJ"/>
    <property type="match status" value="1"/>
</dbReference>
<gene>
    <name evidence="2" type="ORF">DFR79_12347</name>
</gene>
<organism evidence="2 3">
    <name type="scientific">Halanaerobium saccharolyticum</name>
    <dbReference type="NCBI Taxonomy" id="43595"/>
    <lineage>
        <taxon>Bacteria</taxon>
        <taxon>Bacillati</taxon>
        <taxon>Bacillota</taxon>
        <taxon>Clostridia</taxon>
        <taxon>Halanaerobiales</taxon>
        <taxon>Halanaerobiaceae</taxon>
        <taxon>Halanaerobium</taxon>
    </lineage>
</organism>
<protein>
    <submittedName>
        <fullName evidence="2">Putative spore protein YtfJ</fullName>
    </submittedName>
</protein>
<dbReference type="RefSeq" id="WP_133515746.1">
    <property type="nucleotide sequence ID" value="NZ_SNWX01000023.1"/>
</dbReference>
<evidence type="ECO:0000256" key="1">
    <source>
        <dbReference type="SAM" id="MobiDB-lite"/>
    </source>
</evidence>
<evidence type="ECO:0000313" key="3">
    <source>
        <dbReference type="Proteomes" id="UP000295064"/>
    </source>
</evidence>